<name>A0ACC0CRE9_9PEZI</name>
<evidence type="ECO:0000313" key="1">
    <source>
        <dbReference type="EMBL" id="KAI6082865.1"/>
    </source>
</evidence>
<dbReference type="Proteomes" id="UP001497680">
    <property type="component" value="Unassembled WGS sequence"/>
</dbReference>
<comment type="caution">
    <text evidence="1">The sequence shown here is derived from an EMBL/GenBank/DDBJ whole genome shotgun (WGS) entry which is preliminary data.</text>
</comment>
<organism evidence="1 2">
    <name type="scientific">Hypoxylon rubiginosum</name>
    <dbReference type="NCBI Taxonomy" id="110542"/>
    <lineage>
        <taxon>Eukaryota</taxon>
        <taxon>Fungi</taxon>
        <taxon>Dikarya</taxon>
        <taxon>Ascomycota</taxon>
        <taxon>Pezizomycotina</taxon>
        <taxon>Sordariomycetes</taxon>
        <taxon>Xylariomycetidae</taxon>
        <taxon>Xylariales</taxon>
        <taxon>Hypoxylaceae</taxon>
        <taxon>Hypoxylon</taxon>
    </lineage>
</organism>
<gene>
    <name evidence="1" type="ORF">F4821DRAFT_263545</name>
</gene>
<protein>
    <submittedName>
        <fullName evidence="1">Uncharacterized protein</fullName>
    </submittedName>
</protein>
<evidence type="ECO:0000313" key="2">
    <source>
        <dbReference type="Proteomes" id="UP001497680"/>
    </source>
</evidence>
<sequence length="277" mass="29912">MSERNGASLPNGIAGQPNGVAGLPNGVTPQSNGGATQPNGATPRPDGAAPQANGGPPQANSSAPQPAGGAPRAPPLPTQPAATASGQPLQTQHLPPTIMPISVADLTESERRLFNVFAQATNMQHRQHAERVVANHNTMVQAISGVNNQIVQSRQLETNHHNHEVSVVRAIDQNHVNHLQSINQSFQSLHLQDGVFQREIRDTLSALRADIGTLTYLYYREEQLRREHQAARPAPRDNGRVGGWMLFLVFILGLLVYPYFVALWALIQATYINGQGL</sequence>
<accession>A0ACC0CRE9</accession>
<keyword evidence="2" id="KW-1185">Reference proteome</keyword>
<reference evidence="1 2" key="1">
    <citation type="journal article" date="2022" name="New Phytol.">
        <title>Ecological generalism drives hyperdiversity of secondary metabolite gene clusters in xylarialean endophytes.</title>
        <authorList>
            <person name="Franco M.E.E."/>
            <person name="Wisecaver J.H."/>
            <person name="Arnold A.E."/>
            <person name="Ju Y.M."/>
            <person name="Slot J.C."/>
            <person name="Ahrendt S."/>
            <person name="Moore L.P."/>
            <person name="Eastman K.E."/>
            <person name="Scott K."/>
            <person name="Konkel Z."/>
            <person name="Mondo S.J."/>
            <person name="Kuo A."/>
            <person name="Hayes R.D."/>
            <person name="Haridas S."/>
            <person name="Andreopoulos B."/>
            <person name="Riley R."/>
            <person name="LaButti K."/>
            <person name="Pangilinan J."/>
            <person name="Lipzen A."/>
            <person name="Amirebrahimi M."/>
            <person name="Yan J."/>
            <person name="Adam C."/>
            <person name="Keymanesh K."/>
            <person name="Ng V."/>
            <person name="Louie K."/>
            <person name="Northen T."/>
            <person name="Drula E."/>
            <person name="Henrissat B."/>
            <person name="Hsieh H.M."/>
            <person name="Youens-Clark K."/>
            <person name="Lutzoni F."/>
            <person name="Miadlikowska J."/>
            <person name="Eastwood D.C."/>
            <person name="Hamelin R.C."/>
            <person name="Grigoriev I.V."/>
            <person name="U'Ren J.M."/>
        </authorList>
    </citation>
    <scope>NUCLEOTIDE SEQUENCE [LARGE SCALE GENOMIC DNA]</scope>
    <source>
        <strain evidence="1 2">ER1909</strain>
    </source>
</reference>
<dbReference type="EMBL" id="MU394362">
    <property type="protein sequence ID" value="KAI6082865.1"/>
    <property type="molecule type" value="Genomic_DNA"/>
</dbReference>
<proteinExistence type="predicted"/>